<evidence type="ECO:0000313" key="1">
    <source>
        <dbReference type="EMBL" id="KAK7405808.1"/>
    </source>
</evidence>
<keyword evidence="2" id="KW-1185">Reference proteome</keyword>
<reference evidence="1 2" key="1">
    <citation type="submission" date="2024-01" db="EMBL/GenBank/DDBJ databases">
        <title>The genomes of 5 underutilized Papilionoideae crops provide insights into root nodulation and disease resistanc.</title>
        <authorList>
            <person name="Jiang F."/>
        </authorList>
    </citation>
    <scope>NUCLEOTIDE SEQUENCE [LARGE SCALE GENOMIC DNA]</scope>
    <source>
        <strain evidence="1">DUOXIRENSHENG_FW03</strain>
        <tissue evidence="1">Leaves</tissue>
    </source>
</reference>
<proteinExistence type="predicted"/>
<comment type="caution">
    <text evidence="1">The sequence shown here is derived from an EMBL/GenBank/DDBJ whole genome shotgun (WGS) entry which is preliminary data.</text>
</comment>
<dbReference type="EMBL" id="JAYMYS010000002">
    <property type="protein sequence ID" value="KAK7405808.1"/>
    <property type="molecule type" value="Genomic_DNA"/>
</dbReference>
<evidence type="ECO:0000313" key="2">
    <source>
        <dbReference type="Proteomes" id="UP001386955"/>
    </source>
</evidence>
<protein>
    <submittedName>
        <fullName evidence="1">Uncharacterized protein</fullName>
    </submittedName>
</protein>
<gene>
    <name evidence="1" type="ORF">VNO78_07418</name>
</gene>
<organism evidence="1 2">
    <name type="scientific">Psophocarpus tetragonolobus</name>
    <name type="common">Winged bean</name>
    <name type="synonym">Dolichos tetragonolobus</name>
    <dbReference type="NCBI Taxonomy" id="3891"/>
    <lineage>
        <taxon>Eukaryota</taxon>
        <taxon>Viridiplantae</taxon>
        <taxon>Streptophyta</taxon>
        <taxon>Embryophyta</taxon>
        <taxon>Tracheophyta</taxon>
        <taxon>Spermatophyta</taxon>
        <taxon>Magnoliopsida</taxon>
        <taxon>eudicotyledons</taxon>
        <taxon>Gunneridae</taxon>
        <taxon>Pentapetalae</taxon>
        <taxon>rosids</taxon>
        <taxon>fabids</taxon>
        <taxon>Fabales</taxon>
        <taxon>Fabaceae</taxon>
        <taxon>Papilionoideae</taxon>
        <taxon>50 kb inversion clade</taxon>
        <taxon>NPAAA clade</taxon>
        <taxon>indigoferoid/millettioid clade</taxon>
        <taxon>Phaseoleae</taxon>
        <taxon>Psophocarpus</taxon>
    </lineage>
</organism>
<dbReference type="AlphaFoldDB" id="A0AAN9ST90"/>
<dbReference type="Proteomes" id="UP001386955">
    <property type="component" value="Unassembled WGS sequence"/>
</dbReference>
<accession>A0AAN9ST90</accession>
<sequence>MNDDAQPLVRWEIVRAIPILLSPVKARWRLGLCDDSNRHAISYFMEKEATPCNLTEVEKMGGGAGGSMQLKQDNALAEQLSLY</sequence>
<name>A0AAN9ST90_PSOTE</name>